<dbReference type="EnsemblMetazoa" id="XM_004922925.4">
    <property type="protein sequence ID" value="XP_004922982.1"/>
    <property type="gene ID" value="LOC101740627"/>
</dbReference>
<sequence>MNQYHTERRLCICYSLLAGLLTISIVCIAIPYNHWRVSLDMCPGNFLENISCGCILNGVFTSQSFNGGHNSYCLYAIFAPIPVIVYAIVMALFHMYRVCINNIGKYEDEKTTEMEEIEGRSIVVTSRSQVTDSNDSVIYCWIPTSCLAAVLCLYNLVHAIITTDGYFRTCTQYRGALVRDLRQSGSSAIAIHFRLNCQAIFDFMDYVHNDSQNSRRGDYINTGASLQLALFATWASVVLWIVIVVFTALRAYRERHVLTCCGN</sequence>
<keyword evidence="1" id="KW-1133">Transmembrane helix</keyword>
<dbReference type="OMA" id="IYHGYRM"/>
<feature type="transmembrane region" description="Helical" evidence="1">
    <location>
        <begin position="137"/>
        <end position="157"/>
    </location>
</feature>
<keyword evidence="1" id="KW-0472">Membrane</keyword>
<dbReference type="Proteomes" id="UP000005204">
    <property type="component" value="Unassembled WGS sequence"/>
</dbReference>
<name>A0A8R1WF49_BOMMO</name>
<keyword evidence="1" id="KW-0812">Transmembrane</keyword>
<dbReference type="KEGG" id="bmor:101740627"/>
<reference evidence="2" key="2">
    <citation type="submission" date="2022-06" db="UniProtKB">
        <authorList>
            <consortium name="EnsemblMetazoa"/>
        </authorList>
    </citation>
    <scope>IDENTIFICATION</scope>
    <source>
        <strain evidence="2">p50T (Dazao)</strain>
    </source>
</reference>
<accession>A0A8R1WF49</accession>
<keyword evidence="3" id="KW-1185">Reference proteome</keyword>
<evidence type="ECO:0000256" key="1">
    <source>
        <dbReference type="SAM" id="Phobius"/>
    </source>
</evidence>
<feature type="transmembrane region" description="Helical" evidence="1">
    <location>
        <begin position="74"/>
        <end position="96"/>
    </location>
</feature>
<reference evidence="3" key="1">
    <citation type="journal article" date="2008" name="Insect Biochem. Mol. Biol.">
        <title>The genome of a lepidopteran model insect, the silkworm Bombyx mori.</title>
        <authorList>
            <consortium name="International Silkworm Genome Consortium"/>
        </authorList>
    </citation>
    <scope>NUCLEOTIDE SEQUENCE [LARGE SCALE GENOMIC DNA]</scope>
    <source>
        <strain evidence="3">p50T</strain>
    </source>
</reference>
<feature type="transmembrane region" description="Helical" evidence="1">
    <location>
        <begin position="12"/>
        <end position="32"/>
    </location>
</feature>
<gene>
    <name evidence="2" type="primary">101740627</name>
</gene>
<feature type="transmembrane region" description="Helical" evidence="1">
    <location>
        <begin position="228"/>
        <end position="249"/>
    </location>
</feature>
<proteinExistence type="predicted"/>
<evidence type="ECO:0000313" key="2">
    <source>
        <dbReference type="EnsemblMetazoa" id="XP_004922982.1"/>
    </source>
</evidence>
<dbReference type="OrthoDB" id="8186944at2759"/>
<dbReference type="AlphaFoldDB" id="A0A8R1WF49"/>
<evidence type="ECO:0000313" key="3">
    <source>
        <dbReference type="Proteomes" id="UP000005204"/>
    </source>
</evidence>
<protein>
    <submittedName>
        <fullName evidence="2">Uncharacterized protein</fullName>
    </submittedName>
</protein>
<organism evidence="2 3">
    <name type="scientific">Bombyx mori</name>
    <name type="common">Silk moth</name>
    <dbReference type="NCBI Taxonomy" id="7091"/>
    <lineage>
        <taxon>Eukaryota</taxon>
        <taxon>Metazoa</taxon>
        <taxon>Ecdysozoa</taxon>
        <taxon>Arthropoda</taxon>
        <taxon>Hexapoda</taxon>
        <taxon>Insecta</taxon>
        <taxon>Pterygota</taxon>
        <taxon>Neoptera</taxon>
        <taxon>Endopterygota</taxon>
        <taxon>Lepidoptera</taxon>
        <taxon>Glossata</taxon>
        <taxon>Ditrysia</taxon>
        <taxon>Bombycoidea</taxon>
        <taxon>Bombycidae</taxon>
        <taxon>Bombycinae</taxon>
        <taxon>Bombyx</taxon>
    </lineage>
</organism>